<dbReference type="GO" id="GO:0004623">
    <property type="term" value="F:phospholipase A2 activity"/>
    <property type="evidence" value="ECO:0007669"/>
    <property type="project" value="TreeGrafter"/>
</dbReference>
<keyword evidence="4" id="KW-0472">Membrane</keyword>
<dbReference type="GO" id="GO:0070292">
    <property type="term" value="P:N-acylphosphatidylethanolamine metabolic process"/>
    <property type="evidence" value="ECO:0007669"/>
    <property type="project" value="TreeGrafter"/>
</dbReference>
<dbReference type="PROSITE" id="PS51934">
    <property type="entry name" value="LRAT"/>
    <property type="match status" value="1"/>
</dbReference>
<dbReference type="SUPFAM" id="SSF54001">
    <property type="entry name" value="Cysteine proteinases"/>
    <property type="match status" value="1"/>
</dbReference>
<proteinExistence type="predicted"/>
<dbReference type="GO" id="GO:0016410">
    <property type="term" value="F:N-acyltransferase activity"/>
    <property type="evidence" value="ECO:0007669"/>
    <property type="project" value="TreeGrafter"/>
</dbReference>
<dbReference type="Pfam" id="PF04970">
    <property type="entry name" value="LRAT"/>
    <property type="match status" value="1"/>
</dbReference>
<evidence type="ECO:0000256" key="3">
    <source>
        <dbReference type="ARBA" id="ARBA00023098"/>
    </source>
</evidence>
<dbReference type="InterPro" id="IPR007053">
    <property type="entry name" value="LRAT_dom"/>
</dbReference>
<keyword evidence="2" id="KW-0378">Hydrolase</keyword>
<protein>
    <recommendedName>
        <fullName evidence="5">LRAT domain-containing protein</fullName>
    </recommendedName>
</protein>
<dbReference type="RefSeq" id="WP_073537745.1">
    <property type="nucleotide sequence ID" value="NZ_CP018335.1"/>
</dbReference>
<dbReference type="InterPro" id="IPR038765">
    <property type="entry name" value="Papain-like_cys_pep_sf"/>
</dbReference>
<keyword evidence="3" id="KW-0443">Lipid metabolism</keyword>
<feature type="domain" description="LRAT" evidence="5">
    <location>
        <begin position="139"/>
        <end position="240"/>
    </location>
</feature>
<evidence type="ECO:0000256" key="2">
    <source>
        <dbReference type="ARBA" id="ARBA00022801"/>
    </source>
</evidence>
<feature type="transmembrane region" description="Helical" evidence="4">
    <location>
        <begin position="6"/>
        <end position="27"/>
    </location>
</feature>
<dbReference type="InterPro" id="IPR051496">
    <property type="entry name" value="H-rev107_PLA/AT"/>
</dbReference>
<dbReference type="PANTHER" id="PTHR13943">
    <property type="entry name" value="HRAS-LIKE SUPPRESSOR - RELATED"/>
    <property type="match status" value="1"/>
</dbReference>
<keyword evidence="1" id="KW-0808">Transferase</keyword>
<dbReference type="Gene3D" id="3.90.1720.10">
    <property type="entry name" value="endopeptidase domain like (from Nostoc punctiforme)"/>
    <property type="match status" value="1"/>
</dbReference>
<keyword evidence="4" id="KW-0812">Transmembrane</keyword>
<dbReference type="Proteomes" id="UP000184604">
    <property type="component" value="Chromosome"/>
</dbReference>
<sequence length="263" mass="30488">MNKHFFIKLIGLLTIVIVIFLLSILIYKNYIFKNQITYIYKYSQIQIPLDNKDKLNSSTIKNISIKDENNNNIYAYVFLSFDGKTLMINPPIDGFHENSTISIEMNQNNILYFKVKKHTQTKVSKSIGEPKYGDIVGTTGKFMEYQYDHMGIYIGNNKVIHYCSSTGNAADAKIQETDMEPYFKKGNYFILNIENTVPFNPQETVKRARTRLGERSYNLLQNNCEHFVIWCKTNNSESPQLENLSEKEMVEIKILTSLGINLQ</sequence>
<organism evidence="6 7">
    <name type="scientific">Clostridium kluyveri</name>
    <dbReference type="NCBI Taxonomy" id="1534"/>
    <lineage>
        <taxon>Bacteria</taxon>
        <taxon>Bacillati</taxon>
        <taxon>Bacillota</taxon>
        <taxon>Clostridia</taxon>
        <taxon>Eubacteriales</taxon>
        <taxon>Clostridiaceae</taxon>
        <taxon>Clostridium</taxon>
    </lineage>
</organism>
<evidence type="ECO:0000256" key="4">
    <source>
        <dbReference type="SAM" id="Phobius"/>
    </source>
</evidence>
<evidence type="ECO:0000259" key="5">
    <source>
        <dbReference type="PROSITE" id="PS51934"/>
    </source>
</evidence>
<dbReference type="PANTHER" id="PTHR13943:SF77">
    <property type="entry name" value="LRAT DOMAIN-CONTAINING PROTEIN"/>
    <property type="match status" value="1"/>
</dbReference>
<dbReference type="GO" id="GO:0005737">
    <property type="term" value="C:cytoplasm"/>
    <property type="evidence" value="ECO:0007669"/>
    <property type="project" value="TreeGrafter"/>
</dbReference>
<evidence type="ECO:0000313" key="7">
    <source>
        <dbReference type="Proteomes" id="UP000184604"/>
    </source>
</evidence>
<evidence type="ECO:0000256" key="1">
    <source>
        <dbReference type="ARBA" id="ARBA00022679"/>
    </source>
</evidence>
<reference evidence="6 7" key="1">
    <citation type="submission" date="2016-12" db="EMBL/GenBank/DDBJ databases">
        <title>Complete genome sequence of Clostridium kluyveri JZZ isolated from the pit mud of a Chinese flavor liquor-making factory.</title>
        <authorList>
            <person name="Wang Y."/>
        </authorList>
    </citation>
    <scope>NUCLEOTIDE SEQUENCE [LARGE SCALE GENOMIC DNA]</scope>
    <source>
        <strain evidence="6 7">JZZ</strain>
    </source>
</reference>
<dbReference type="EMBL" id="CP018335">
    <property type="protein sequence ID" value="APM38053.1"/>
    <property type="molecule type" value="Genomic_DNA"/>
</dbReference>
<accession>A0A1L5F4Y7</accession>
<evidence type="ECO:0000313" key="6">
    <source>
        <dbReference type="EMBL" id="APM38053.1"/>
    </source>
</evidence>
<dbReference type="AlphaFoldDB" id="A0A1L5F4Y7"/>
<gene>
    <name evidence="6" type="ORF">BS101_04550</name>
</gene>
<keyword evidence="4" id="KW-1133">Transmembrane helix</keyword>
<dbReference type="GO" id="GO:0008970">
    <property type="term" value="F:phospholipase A1 activity"/>
    <property type="evidence" value="ECO:0007669"/>
    <property type="project" value="TreeGrafter"/>
</dbReference>
<name>A0A1L5F4Y7_CLOKL</name>
<dbReference type="OrthoDB" id="9812095at2"/>